<dbReference type="InterPro" id="IPR016130">
    <property type="entry name" value="Tyr_Pase_AS"/>
</dbReference>
<feature type="region of interest" description="Disordered" evidence="5">
    <location>
        <begin position="432"/>
        <end position="457"/>
    </location>
</feature>
<feature type="region of interest" description="Disordered" evidence="5">
    <location>
        <begin position="820"/>
        <end position="847"/>
    </location>
</feature>
<evidence type="ECO:0000256" key="4">
    <source>
        <dbReference type="ARBA" id="ARBA00022912"/>
    </source>
</evidence>
<dbReference type="GO" id="GO:0043409">
    <property type="term" value="P:negative regulation of MAPK cascade"/>
    <property type="evidence" value="ECO:0007669"/>
    <property type="project" value="TreeGrafter"/>
</dbReference>
<dbReference type="CDD" id="cd14521">
    <property type="entry name" value="DSP_fungal_SDP1-like"/>
    <property type="match status" value="1"/>
</dbReference>
<dbReference type="SMART" id="SM00195">
    <property type="entry name" value="DSPc"/>
    <property type="match status" value="1"/>
</dbReference>
<comment type="similarity">
    <text evidence="1">Belongs to the protein-tyrosine phosphatase family. Non-receptor class dual specificity subfamily.</text>
</comment>
<keyword evidence="3" id="KW-0378">Hydrolase</keyword>
<dbReference type="PROSITE" id="PS00383">
    <property type="entry name" value="TYR_PHOSPHATASE_1"/>
    <property type="match status" value="1"/>
</dbReference>
<dbReference type="Pfam" id="PF00782">
    <property type="entry name" value="DSPc"/>
    <property type="match status" value="1"/>
</dbReference>
<feature type="compositionally biased region" description="Polar residues" evidence="5">
    <location>
        <begin position="136"/>
        <end position="155"/>
    </location>
</feature>
<sequence>MSWRQVRQDGASHKRRVTAHDNRALLEGAKYLYCSKDGLLERIQPQRLAEKDIHSFQTPLRHNSLPTEGQSKQYRTNEWRPSMSGPLPFQFSSGGRPFSTMPLNKDQPQSASDGGLSASSDFSDKSFLRFHSHSLSGSTFCSNDSSPTTTCSLDDSSNTEPSPGSSPESPPLVNSFQLGMQRPQSNDEARPFFELQQVAPPKKGRNLNLKNLAVNTSRKPGQMPSLTGIPPALQRQETAPSIMSPSFVKPPEPPKRRPSNLGLTILTPSSVHSNSSPQQIRLAIPATPGFGRPGALRHFQSSPSLPLLTGFHDEGKNVRLGPLDTIFSPLEVQKLPMQEEDEEQNFDIPLSREEKPEAYPDGPINIYSPYVDLFLEPTAEQARQYDVVMNVASEVRNPFDVLVQPKSPEPEVRLDGGGGLSYAPKRVVQTTEDISGSPTTPKATPLTSVFPPTEPLPGKSDPEYIHIPWEHNSDIVPDLLRLVKFIDERVDQGKRVLIHCQCGVSRSASLIVAYGLYKNPTLSVQEAYDRVKAKSKWIGPNMNLIMQLQEFRSSLARGGVLAVDRNLSPITPASAMGEWRSPFSMRDVGPHSGASSAGLLHGFSSNETSTPFADIPTMPLTAGPRAVRPRAISAVRRTSAYVDPAGHIIPVVEVAATTPQTSFIIHSSENDSTTPTLSSPRSAEFAMSALQPPKEVESMDDFGLMSPTTTEFSSNPFDRSSLLASLGMTTHSQPAMPVRTKSLRSETPKQDGGHLPAPQRKLRSRISSPSLKEQRELHSLQAQIEARLPQRQIVEAPVEFSDALMSPRATEFTSNPFALAFSPVEPTKDNTPPVDPRSPAQKGASPIIRNIEQFL</sequence>
<evidence type="ECO:0000256" key="1">
    <source>
        <dbReference type="ARBA" id="ARBA00008601"/>
    </source>
</evidence>
<reference evidence="8 9" key="1">
    <citation type="journal article" date="2016" name="Sci. Rep.">
        <title>Peltaster fructicola genome reveals evolution from an invasive phytopathogen to an ectophytic parasite.</title>
        <authorList>
            <person name="Xu C."/>
            <person name="Chen H."/>
            <person name="Gleason M.L."/>
            <person name="Xu J.R."/>
            <person name="Liu H."/>
            <person name="Zhang R."/>
            <person name="Sun G."/>
        </authorList>
    </citation>
    <scope>NUCLEOTIDE SEQUENCE [LARGE SCALE GENOMIC DNA]</scope>
    <source>
        <strain evidence="8 9">LNHT1506</strain>
    </source>
</reference>
<feature type="region of interest" description="Disordered" evidence="5">
    <location>
        <begin position="731"/>
        <end position="771"/>
    </location>
</feature>
<evidence type="ECO:0000259" key="7">
    <source>
        <dbReference type="PROSITE" id="PS50056"/>
    </source>
</evidence>
<evidence type="ECO:0000259" key="6">
    <source>
        <dbReference type="PROSITE" id="PS50054"/>
    </source>
</evidence>
<dbReference type="PROSITE" id="PS50054">
    <property type="entry name" value="TYR_PHOSPHATASE_DUAL"/>
    <property type="match status" value="1"/>
</dbReference>
<protein>
    <recommendedName>
        <fullName evidence="2">protein-tyrosine-phosphatase</fullName>
        <ecNumber evidence="2">3.1.3.48</ecNumber>
    </recommendedName>
</protein>
<feature type="compositionally biased region" description="Basic and acidic residues" evidence="5">
    <location>
        <begin position="743"/>
        <end position="752"/>
    </location>
</feature>
<dbReference type="GO" id="GO:0008330">
    <property type="term" value="F:protein tyrosine/threonine phosphatase activity"/>
    <property type="evidence" value="ECO:0007669"/>
    <property type="project" value="TreeGrafter"/>
</dbReference>
<evidence type="ECO:0000256" key="5">
    <source>
        <dbReference type="SAM" id="MobiDB-lite"/>
    </source>
</evidence>
<feature type="domain" description="Tyrosine-protein phosphatase" evidence="6">
    <location>
        <begin position="390"/>
        <end position="557"/>
    </location>
</feature>
<dbReference type="GO" id="GO:0033550">
    <property type="term" value="F:MAP kinase tyrosine phosphatase activity"/>
    <property type="evidence" value="ECO:0007669"/>
    <property type="project" value="TreeGrafter"/>
</dbReference>
<gene>
    <name evidence="8" type="ORF">AMS68_001464</name>
</gene>
<proteinExistence type="inferred from homology"/>
<feature type="compositionally biased region" description="Polar residues" evidence="5">
    <location>
        <begin position="432"/>
        <end position="447"/>
    </location>
</feature>
<dbReference type="InterPro" id="IPR000387">
    <property type="entry name" value="Tyr_Pase_dom"/>
</dbReference>
<dbReference type="SUPFAM" id="SSF52799">
    <property type="entry name" value="(Phosphotyrosine protein) phosphatases II"/>
    <property type="match status" value="1"/>
</dbReference>
<name>A0A6H0XMH1_9PEZI</name>
<feature type="region of interest" description="Disordered" evidence="5">
    <location>
        <begin position="136"/>
        <end position="186"/>
    </location>
</feature>
<keyword evidence="9" id="KW-1185">Reference proteome</keyword>
<organism evidence="8 9">
    <name type="scientific">Peltaster fructicola</name>
    <dbReference type="NCBI Taxonomy" id="286661"/>
    <lineage>
        <taxon>Eukaryota</taxon>
        <taxon>Fungi</taxon>
        <taxon>Dikarya</taxon>
        <taxon>Ascomycota</taxon>
        <taxon>Pezizomycotina</taxon>
        <taxon>Dothideomycetes</taxon>
        <taxon>Dothideomycetes incertae sedis</taxon>
        <taxon>Peltaster</taxon>
    </lineage>
</organism>
<dbReference type="PANTHER" id="PTHR10159">
    <property type="entry name" value="DUAL SPECIFICITY PROTEIN PHOSPHATASE"/>
    <property type="match status" value="1"/>
</dbReference>
<dbReference type="GO" id="GO:0017017">
    <property type="term" value="F:MAP kinase tyrosine/serine/threonine phosphatase activity"/>
    <property type="evidence" value="ECO:0007669"/>
    <property type="project" value="TreeGrafter"/>
</dbReference>
<feature type="compositionally biased region" description="Polar residues" evidence="5">
    <location>
        <begin position="59"/>
        <end position="76"/>
    </location>
</feature>
<dbReference type="EC" id="3.1.3.48" evidence="2"/>
<feature type="compositionally biased region" description="Low complexity" evidence="5">
    <location>
        <begin position="156"/>
        <end position="167"/>
    </location>
</feature>
<dbReference type="InterPro" id="IPR020422">
    <property type="entry name" value="TYR_PHOSPHATASE_DUAL_dom"/>
</dbReference>
<dbReference type="GO" id="GO:0005634">
    <property type="term" value="C:nucleus"/>
    <property type="evidence" value="ECO:0007669"/>
    <property type="project" value="TreeGrafter"/>
</dbReference>
<evidence type="ECO:0000313" key="8">
    <source>
        <dbReference type="EMBL" id="QIW95946.1"/>
    </source>
</evidence>
<evidence type="ECO:0000313" key="9">
    <source>
        <dbReference type="Proteomes" id="UP000503462"/>
    </source>
</evidence>
<dbReference type="InterPro" id="IPR000340">
    <property type="entry name" value="Dual-sp_phosphatase_cat-dom"/>
</dbReference>
<feature type="domain" description="Tyrosine specific protein phosphatases" evidence="7">
    <location>
        <begin position="477"/>
        <end position="534"/>
    </location>
</feature>
<dbReference type="PANTHER" id="PTHR10159:SF519">
    <property type="entry name" value="DUAL SPECIFICITY PROTEIN PHOSPHATASE MPK3"/>
    <property type="match status" value="1"/>
</dbReference>
<dbReference type="AlphaFoldDB" id="A0A6H0XMH1"/>
<feature type="region of interest" description="Disordered" evidence="5">
    <location>
        <begin position="59"/>
        <end position="118"/>
    </location>
</feature>
<accession>A0A6H0XMH1</accession>
<keyword evidence="4" id="KW-0904">Protein phosphatase</keyword>
<dbReference type="Gene3D" id="3.90.190.10">
    <property type="entry name" value="Protein tyrosine phosphatase superfamily"/>
    <property type="match status" value="1"/>
</dbReference>
<dbReference type="InterPro" id="IPR029021">
    <property type="entry name" value="Prot-tyrosine_phosphatase-like"/>
</dbReference>
<evidence type="ECO:0000256" key="2">
    <source>
        <dbReference type="ARBA" id="ARBA00013064"/>
    </source>
</evidence>
<dbReference type="EMBL" id="CP051139">
    <property type="protein sequence ID" value="QIW95946.1"/>
    <property type="molecule type" value="Genomic_DNA"/>
</dbReference>
<dbReference type="Proteomes" id="UP000503462">
    <property type="component" value="Chromosome 1"/>
</dbReference>
<evidence type="ECO:0000256" key="3">
    <source>
        <dbReference type="ARBA" id="ARBA00022801"/>
    </source>
</evidence>
<dbReference type="PROSITE" id="PS50056">
    <property type="entry name" value="TYR_PHOSPHATASE_2"/>
    <property type="match status" value="1"/>
</dbReference>
<dbReference type="OrthoDB" id="426001at2759"/>
<feature type="compositionally biased region" description="Polar residues" evidence="5">
    <location>
        <begin position="172"/>
        <end position="184"/>
    </location>
</feature>
<dbReference type="GO" id="GO:0005829">
    <property type="term" value="C:cytosol"/>
    <property type="evidence" value="ECO:0007669"/>
    <property type="project" value="TreeGrafter"/>
</dbReference>